<dbReference type="InterPro" id="IPR039426">
    <property type="entry name" value="TonB-dep_rcpt-like"/>
</dbReference>
<keyword evidence="7" id="KW-0406">Ion transport</keyword>
<dbReference type="Pfam" id="PF00593">
    <property type="entry name" value="TonB_dep_Rec_b-barrel"/>
    <property type="match status" value="1"/>
</dbReference>
<evidence type="ECO:0000256" key="10">
    <source>
        <dbReference type="ARBA" id="ARBA00023237"/>
    </source>
</evidence>
<evidence type="ECO:0000259" key="14">
    <source>
        <dbReference type="Pfam" id="PF07715"/>
    </source>
</evidence>
<accession>A0A023BRG2</accession>
<dbReference type="Gene3D" id="2.170.130.10">
    <property type="entry name" value="TonB-dependent receptor, plug domain"/>
    <property type="match status" value="1"/>
</dbReference>
<comment type="similarity">
    <text evidence="11 12">Belongs to the TonB-dependent receptor family.</text>
</comment>
<dbReference type="Gene3D" id="2.40.170.20">
    <property type="entry name" value="TonB-dependent receptor, beta-barrel domain"/>
    <property type="match status" value="1"/>
</dbReference>
<organism evidence="15 16">
    <name type="scientific">Aquimarina atlantica</name>
    <dbReference type="NCBI Taxonomy" id="1317122"/>
    <lineage>
        <taxon>Bacteria</taxon>
        <taxon>Pseudomonadati</taxon>
        <taxon>Bacteroidota</taxon>
        <taxon>Flavobacteriia</taxon>
        <taxon>Flavobacteriales</taxon>
        <taxon>Flavobacteriaceae</taxon>
        <taxon>Aquimarina</taxon>
    </lineage>
</organism>
<dbReference type="Gene3D" id="2.60.40.1120">
    <property type="entry name" value="Carboxypeptidase-like, regulatory domain"/>
    <property type="match status" value="1"/>
</dbReference>
<evidence type="ECO:0000256" key="2">
    <source>
        <dbReference type="ARBA" id="ARBA00022448"/>
    </source>
</evidence>
<keyword evidence="5 11" id="KW-0812">Transmembrane</keyword>
<dbReference type="PROSITE" id="PS52016">
    <property type="entry name" value="TONB_DEPENDENT_REC_3"/>
    <property type="match status" value="1"/>
</dbReference>
<evidence type="ECO:0000256" key="5">
    <source>
        <dbReference type="ARBA" id="ARBA00022692"/>
    </source>
</evidence>
<dbReference type="eggNOG" id="COG4771">
    <property type="taxonomic scope" value="Bacteria"/>
</dbReference>
<keyword evidence="4" id="KW-0410">Iron transport</keyword>
<keyword evidence="10 11" id="KW-0998">Cell outer membrane</keyword>
<evidence type="ECO:0000313" key="16">
    <source>
        <dbReference type="Proteomes" id="UP000023541"/>
    </source>
</evidence>
<evidence type="ECO:0000256" key="3">
    <source>
        <dbReference type="ARBA" id="ARBA00022452"/>
    </source>
</evidence>
<dbReference type="Proteomes" id="UP000023541">
    <property type="component" value="Unassembled WGS sequence"/>
</dbReference>
<evidence type="ECO:0000313" key="15">
    <source>
        <dbReference type="EMBL" id="EZH72539.1"/>
    </source>
</evidence>
<evidence type="ECO:0000256" key="9">
    <source>
        <dbReference type="ARBA" id="ARBA00023136"/>
    </source>
</evidence>
<dbReference type="Pfam" id="PF07715">
    <property type="entry name" value="Plug"/>
    <property type="match status" value="1"/>
</dbReference>
<dbReference type="InterPro" id="IPR023996">
    <property type="entry name" value="TonB-dep_OMP_SusC/RagA"/>
</dbReference>
<name>A0A023BRG2_9FLAO</name>
<dbReference type="NCBIfam" id="TIGR04056">
    <property type="entry name" value="OMP_RagA_SusC"/>
    <property type="match status" value="1"/>
</dbReference>
<keyword evidence="6" id="KW-0408">Iron</keyword>
<reference evidence="15 16" key="1">
    <citation type="submission" date="2014-04" db="EMBL/GenBank/DDBJ databases">
        <title>Aquimarina sp. 22II-S11-z7 Genome Sequencing.</title>
        <authorList>
            <person name="Lai Q."/>
        </authorList>
    </citation>
    <scope>NUCLEOTIDE SEQUENCE [LARGE SCALE GENOMIC DNA]</scope>
    <source>
        <strain evidence="15 16">22II-S11-z7</strain>
    </source>
</reference>
<evidence type="ECO:0000256" key="1">
    <source>
        <dbReference type="ARBA" id="ARBA00004571"/>
    </source>
</evidence>
<dbReference type="InterPro" id="IPR036942">
    <property type="entry name" value="Beta-barrel_TonB_sf"/>
</dbReference>
<dbReference type="InterPro" id="IPR012910">
    <property type="entry name" value="Plug_dom"/>
</dbReference>
<dbReference type="EMBL" id="AQRA01000007">
    <property type="protein sequence ID" value="EZH72539.1"/>
    <property type="molecule type" value="Genomic_DNA"/>
</dbReference>
<dbReference type="InterPro" id="IPR037066">
    <property type="entry name" value="Plug_dom_sf"/>
</dbReference>
<evidence type="ECO:0000259" key="13">
    <source>
        <dbReference type="Pfam" id="PF00593"/>
    </source>
</evidence>
<feature type="domain" description="TonB-dependent receptor-like beta-barrel" evidence="13">
    <location>
        <begin position="550"/>
        <end position="914"/>
    </location>
</feature>
<dbReference type="InterPro" id="IPR000531">
    <property type="entry name" value="Beta-barrel_TonB"/>
</dbReference>
<dbReference type="SUPFAM" id="SSF49464">
    <property type="entry name" value="Carboxypeptidase regulatory domain-like"/>
    <property type="match status" value="1"/>
</dbReference>
<sequence>MKKFFTSGACLYTPPKLNLKMKLTLLLTFISLFKIQAESYSQNTRITINLESVKVIKVLETIESLSEFKFLANENVIDQNRLVSIKMKNKKIYKILNQLFDKQGVTYKVIDRQIILVKNKLNNEAVKKLIPEPVKKTKQEKEINGTVKDQLGVPLTGVNIIISGTTRGVQTDFDGRYTIKASIGDVLDFSFIGMKTVSIAVGDSSTIDVVMEDDTASLEEVVVTALGIKREAKKLGYSIQTVEGEDLTKVRNVNVVNNLAGRVTGVQVNQNGTGIGGSASVTVRGVTSLVPGQNSALIVVDGVILDGGSLGEGSFAGGLDYGNALSDINSDDIESINILKGGNATALYGYRGAPGVIVITTKKGKAGRVRVDLSSSVTFDNVLIAPKLQNSYGQGRFDAATGQLVYDITRPGSWGPALDGSQQTRFDGVGTAAYSGNPGDFKDFYGTGLTMINSVGLSGGSDVIDYRLSYSNLFNKPVLSGSDYKRQSLSLNTNANVTDKLKVQAKIAYVKNTAINRADITDGQANTVRSLILKPRNISNADLEANYINPDGTPNNFGGSSFTMNPYYAINTKLNEDTKNRYTGLISATYKLTDDLSATARYSQDQSNYAASIFKGRGVFDNAPSGQLVEITQQTTTSNYDFLLSYNGYVTEKISVNSTVGYSGFENKAKSTTVQASDLLDPSLFSVNNFGTKGVSTRLSNLKSQSLFGSVQFGFNDFAFVEVTGRNDWSSTLPVDSFSFFYPSVGTSFLLHDIFGIDSDKVNLIKLRASWAKTGNATQPYRLAPVYNVSSAPYDGLTLFYFGDPNLTQGQAEEGAAPGTVIPNKNLKAELSSEYELGMDVKLFNNRLGLDFTYYNKETKNQILSISLPSTTGAQSKIINAGLVSNKGVEVALTATPIKSTNFEWNTAFNFSKNENRIEKLVPELPTAIIARQFNDVIQLTATEGNVYGDLVGPSFSRDDQGRVIYDSDGLPVVGENKIIGNVTPDFLLGINNSFSYKNIELGFLIDIKSGGDVFSFTDFVASTNGNDIRTLEGREFYSGGNGIMVPSDAVVDGTLSPSVAARGVDPATYYQRLGNISENWISDGSYVKLRQVSLTYNFPSRILDRFSIANMSISYIGRNLAILHKNTQNFDPEVGFNTSIQGIEIYDFPSTSSHGVKLNLSF</sequence>
<evidence type="ECO:0000256" key="12">
    <source>
        <dbReference type="RuleBase" id="RU003357"/>
    </source>
</evidence>
<dbReference type="GO" id="GO:0009279">
    <property type="term" value="C:cell outer membrane"/>
    <property type="evidence" value="ECO:0007669"/>
    <property type="project" value="UniProtKB-SubCell"/>
</dbReference>
<feature type="domain" description="TonB-dependent receptor plug" evidence="14">
    <location>
        <begin position="233"/>
        <end position="356"/>
    </location>
</feature>
<dbReference type="OrthoDB" id="9768177at2"/>
<evidence type="ECO:0000256" key="7">
    <source>
        <dbReference type="ARBA" id="ARBA00023065"/>
    </source>
</evidence>
<keyword evidence="3 11" id="KW-1134">Transmembrane beta strand</keyword>
<dbReference type="GO" id="GO:0006826">
    <property type="term" value="P:iron ion transport"/>
    <property type="evidence" value="ECO:0007669"/>
    <property type="project" value="UniProtKB-KW"/>
</dbReference>
<dbReference type="NCBIfam" id="TIGR04057">
    <property type="entry name" value="SusC_RagA_signa"/>
    <property type="match status" value="1"/>
</dbReference>
<dbReference type="Pfam" id="PF13715">
    <property type="entry name" value="CarbopepD_reg_2"/>
    <property type="match status" value="1"/>
</dbReference>
<keyword evidence="8 12" id="KW-0798">TonB box</keyword>
<evidence type="ECO:0000256" key="8">
    <source>
        <dbReference type="ARBA" id="ARBA00023077"/>
    </source>
</evidence>
<dbReference type="InterPro" id="IPR023997">
    <property type="entry name" value="TonB-dep_OMP_SusC/RagA_CS"/>
</dbReference>
<keyword evidence="16" id="KW-1185">Reference proteome</keyword>
<dbReference type="AlphaFoldDB" id="A0A023BRG2"/>
<dbReference type="PANTHER" id="PTHR32552">
    <property type="entry name" value="FERRICHROME IRON RECEPTOR-RELATED"/>
    <property type="match status" value="1"/>
</dbReference>
<comment type="subcellular location">
    <subcellularLocation>
        <location evidence="1 11">Cell outer membrane</location>
        <topology evidence="1 11">Multi-pass membrane protein</topology>
    </subcellularLocation>
</comment>
<comment type="caution">
    <text evidence="15">The sequence shown here is derived from an EMBL/GenBank/DDBJ whole genome shotgun (WGS) entry which is preliminary data.</text>
</comment>
<gene>
    <name evidence="15" type="ORF">ATO12_20605</name>
</gene>
<dbReference type="PANTHER" id="PTHR32552:SF81">
    <property type="entry name" value="TONB-DEPENDENT OUTER MEMBRANE RECEPTOR"/>
    <property type="match status" value="1"/>
</dbReference>
<dbReference type="STRING" id="1317122.ATO12_20605"/>
<dbReference type="SUPFAM" id="SSF56935">
    <property type="entry name" value="Porins"/>
    <property type="match status" value="1"/>
</dbReference>
<evidence type="ECO:0008006" key="17">
    <source>
        <dbReference type="Google" id="ProtNLM"/>
    </source>
</evidence>
<protein>
    <recommendedName>
        <fullName evidence="17">TonB-dependent receptor</fullName>
    </recommendedName>
</protein>
<evidence type="ECO:0000256" key="6">
    <source>
        <dbReference type="ARBA" id="ARBA00023004"/>
    </source>
</evidence>
<keyword evidence="9 11" id="KW-0472">Membrane</keyword>
<evidence type="ECO:0000256" key="4">
    <source>
        <dbReference type="ARBA" id="ARBA00022496"/>
    </source>
</evidence>
<keyword evidence="2 11" id="KW-0813">Transport</keyword>
<dbReference type="InterPro" id="IPR008969">
    <property type="entry name" value="CarboxyPept-like_regulatory"/>
</dbReference>
<proteinExistence type="inferred from homology"/>
<evidence type="ECO:0000256" key="11">
    <source>
        <dbReference type="PROSITE-ProRule" id="PRU01360"/>
    </source>
</evidence>